<dbReference type="EMBL" id="MF416385">
    <property type="protein sequence ID" value="AWB14645.1"/>
    <property type="molecule type" value="Genomic_DNA"/>
</dbReference>
<proteinExistence type="predicted"/>
<organism evidence="2">
    <name type="scientific">Murine adenovirus 2</name>
    <dbReference type="NCBI Taxonomy" id="931972"/>
    <lineage>
        <taxon>Viruses</taxon>
        <taxon>Varidnaviria</taxon>
        <taxon>Bamfordvirae</taxon>
        <taxon>Preplasmiviricota</taxon>
        <taxon>Polisuviricotina</taxon>
        <taxon>Pharingeaviricetes</taxon>
        <taxon>Rowavirales</taxon>
        <taxon>Adenoviridae</taxon>
        <taxon>Mastadenovirus</taxon>
        <taxon>Mastadenovirus muris</taxon>
        <taxon>Murine mastadenovirus B</taxon>
    </lineage>
</organism>
<feature type="region of interest" description="Disordered" evidence="1">
    <location>
        <begin position="1"/>
        <end position="67"/>
    </location>
</feature>
<dbReference type="Proteomes" id="UP000317057">
    <property type="component" value="Segment"/>
</dbReference>
<dbReference type="InterPro" id="IPR004292">
    <property type="entry name" value="L1-like"/>
</dbReference>
<feature type="compositionally biased region" description="Acidic residues" evidence="1">
    <location>
        <begin position="468"/>
        <end position="494"/>
    </location>
</feature>
<accession>A0A2S0SZ77</accession>
<reference evidence="2" key="2">
    <citation type="journal article" date="2018" name="MBio">
        <title>Viral Diversity of House Mice in New York City.</title>
        <authorList>
            <person name="Willams S.H."/>
            <person name="Che X."/>
            <person name="Garcia J.A."/>
            <person name="Klena J.D."/>
            <person name="Lee B."/>
            <person name="Muller D."/>
            <person name="Ulrich W."/>
            <person name="Corrigan R.M."/>
            <person name="Nichol S."/>
            <person name="Jain K."/>
            <person name="Lipkin W.I."/>
        </authorList>
    </citation>
    <scope>NUCLEOTIDE SEQUENCE [LARGE SCALE GENOMIC DNA]</scope>
    <source>
        <strain evidence="2">MAdV2/NYC/Manhattan/poolF3</strain>
    </source>
</reference>
<feature type="compositionally biased region" description="Basic and acidic residues" evidence="1">
    <location>
        <begin position="453"/>
        <end position="467"/>
    </location>
</feature>
<evidence type="ECO:0000256" key="1">
    <source>
        <dbReference type="SAM" id="MobiDB-lite"/>
    </source>
</evidence>
<feature type="region of interest" description="Disordered" evidence="1">
    <location>
        <begin position="411"/>
        <end position="494"/>
    </location>
</feature>
<evidence type="ECO:0000313" key="2">
    <source>
        <dbReference type="EMBL" id="AWB14645.1"/>
    </source>
</evidence>
<sequence length="494" mass="54883">MHPVLKQMLPATAPQQQQREQKRHEPAVPPPPSSLDRDVQGRWVKRSAPVAPEPRPTSTASSGSHGVRWRNDYLTEEPLQAGGGGVGGGETSAGYRRALDWDEGEGLARPLPPTRGPGELDRAVARHPRVALKRDTQVSDVAPDNLFREDLSGGVGEREGLRDLQYRAGHEILESGLDRERVLSGYDFEQPVSGGPAGPSPGHAHVRAADLATAYQQTVRQERSFQQTFNHTLRTLLAREETRVGLMHLWDFAQALRDNPQSRALTAQLFLITQHCRDEGVFREALLGLAEPESRWLFDLLDILQSIVVQEQRLTTEERVAAINYAVLTLGKFYARRVYRTRFVPLDKEVKVDTFYMRMVLKALVLSEELGAYRNARLERQVGGGRDRREMTDAELMQRLRDTLRDERRWGALGGGGATSLPALMPGEGAEGCRPPAPRTVSRQATAAAMHGGAEHLYEASDRRLGDVDDGDGESGEDEDEDEAEEAGAEDYYY</sequence>
<name>A0A2S0SZ77_9ADEN</name>
<dbReference type="Pfam" id="PF03052">
    <property type="entry name" value="Adeno_52K"/>
    <property type="match status" value="1"/>
</dbReference>
<reference evidence="2" key="1">
    <citation type="submission" date="2017-06" db="EMBL/GenBank/DDBJ databases">
        <authorList>
            <person name="Kim H.J."/>
            <person name="Triplett B.A."/>
        </authorList>
    </citation>
    <scope>NUCLEOTIDE SEQUENCE</scope>
    <source>
        <strain evidence="2">MAdV2/NYC/Manhattan/poolF3</strain>
    </source>
</reference>
<protein>
    <submittedName>
        <fullName evidence="2">52K</fullName>
    </submittedName>
</protein>